<reference evidence="2 3" key="1">
    <citation type="submission" date="2021-12" db="EMBL/GenBank/DDBJ databases">
        <title>Genome sequencing of bacteria with rrn-lacking chromosome and rrn-plasmid.</title>
        <authorList>
            <person name="Anda M."/>
            <person name="Iwasaki W."/>
        </authorList>
    </citation>
    <scope>NUCLEOTIDE SEQUENCE [LARGE SCALE GENOMIC DNA]</scope>
    <source>
        <strain evidence="2 3">NBRC 15940</strain>
    </source>
</reference>
<feature type="domain" description="Copper-binding protein MbnP-like" evidence="1">
    <location>
        <begin position="27"/>
        <end position="214"/>
    </location>
</feature>
<gene>
    <name evidence="2" type="ORF">PEDI_06660</name>
</gene>
<dbReference type="Pfam" id="PF20243">
    <property type="entry name" value="MbnP"/>
    <property type="match status" value="1"/>
</dbReference>
<evidence type="ECO:0000313" key="2">
    <source>
        <dbReference type="EMBL" id="GJM60114.1"/>
    </source>
</evidence>
<name>A0AAN5AIP9_9BACT</name>
<proteinExistence type="predicted"/>
<dbReference type="PROSITE" id="PS51257">
    <property type="entry name" value="PROKAR_LIPOPROTEIN"/>
    <property type="match status" value="1"/>
</dbReference>
<accession>A0AAN5AIP9</accession>
<dbReference type="AlphaFoldDB" id="A0AAN5AIP9"/>
<dbReference type="InterPro" id="IPR046863">
    <property type="entry name" value="MbnP-like_dom"/>
</dbReference>
<evidence type="ECO:0000313" key="3">
    <source>
        <dbReference type="Proteomes" id="UP001310022"/>
    </source>
</evidence>
<dbReference type="RefSeq" id="WP_338235978.1">
    <property type="nucleotide sequence ID" value="NZ_BQKE01000001.1"/>
</dbReference>
<evidence type="ECO:0000259" key="1">
    <source>
        <dbReference type="Pfam" id="PF20243"/>
    </source>
</evidence>
<sequence>MKNLIFSLPLLVFLMACGSDDKVENPSLKINMLHTVDGAKLKMDAMLYANDLGEQFSVTKVNYYLSELELVKANGELVKIDSMWYISLNPQNMDATINLQSLPLGDYQQINFIFGLTDKWNDQSLVPVDQLQAMIWPENMGGGLHFMKLEGRFSLPEAEALNGYNTHMGNLKKGEMDLDHFFKVEVPAAGLSVGQGLTEVNLEMDLLKWYTHGNTHYSLTEFQAIMNKPEKQAILMENGQNIWSFSIKGE</sequence>
<comment type="caution">
    <text evidence="2">The sequence shown here is derived from an EMBL/GenBank/DDBJ whole genome shotgun (WGS) entry which is preliminary data.</text>
</comment>
<protein>
    <recommendedName>
        <fullName evidence="1">Copper-binding protein MbnP-like domain-containing protein</fullName>
    </recommendedName>
</protein>
<dbReference type="Proteomes" id="UP001310022">
    <property type="component" value="Unassembled WGS sequence"/>
</dbReference>
<dbReference type="EMBL" id="BQKE01000001">
    <property type="protein sequence ID" value="GJM60114.1"/>
    <property type="molecule type" value="Genomic_DNA"/>
</dbReference>
<organism evidence="2 3">
    <name type="scientific">Persicobacter diffluens</name>
    <dbReference type="NCBI Taxonomy" id="981"/>
    <lineage>
        <taxon>Bacteria</taxon>
        <taxon>Pseudomonadati</taxon>
        <taxon>Bacteroidota</taxon>
        <taxon>Cytophagia</taxon>
        <taxon>Cytophagales</taxon>
        <taxon>Persicobacteraceae</taxon>
        <taxon>Persicobacter</taxon>
    </lineage>
</organism>
<keyword evidence="3" id="KW-1185">Reference proteome</keyword>